<reference evidence="3 4" key="1">
    <citation type="submission" date="2016-10" db="EMBL/GenBank/DDBJ databases">
        <authorList>
            <person name="de Groot N.N."/>
        </authorList>
    </citation>
    <scope>NUCLEOTIDE SEQUENCE [LARGE SCALE GENOMIC DNA]</scope>
    <source>
        <strain evidence="3 4">DSM 25294</strain>
    </source>
</reference>
<protein>
    <submittedName>
        <fullName evidence="3">Uncharacterized protein</fullName>
    </submittedName>
</protein>
<keyword evidence="1" id="KW-1133">Transmembrane helix</keyword>
<feature type="transmembrane region" description="Helical" evidence="1">
    <location>
        <begin position="32"/>
        <end position="51"/>
    </location>
</feature>
<organism evidence="3 4">
    <name type="scientific">Aliiruegeria lutimaris</name>
    <dbReference type="NCBI Taxonomy" id="571298"/>
    <lineage>
        <taxon>Bacteria</taxon>
        <taxon>Pseudomonadati</taxon>
        <taxon>Pseudomonadota</taxon>
        <taxon>Alphaproteobacteria</taxon>
        <taxon>Rhodobacterales</taxon>
        <taxon>Roseobacteraceae</taxon>
        <taxon>Aliiruegeria</taxon>
    </lineage>
</organism>
<accession>A0A1G8M6E6</accession>
<evidence type="ECO:0000313" key="4">
    <source>
        <dbReference type="Proteomes" id="UP000199382"/>
    </source>
</evidence>
<sequence length="155" mass="16899">MRKTLTAVTLSMALAATSFVPGQAVAGDREDLAAVLFGASLLAIVAAAALNDDDGKDRKARAPVVQYQRAPVVTVQPPQRVEVKRNNTLPSQCSRQFNTNSGQRSYMMKDCLERNGVRVSSLPGRCERSIDMPGRGPDRTGWFQGCLNSEGYRIR</sequence>
<dbReference type="Proteomes" id="UP000199382">
    <property type="component" value="Unassembled WGS sequence"/>
</dbReference>
<evidence type="ECO:0000256" key="1">
    <source>
        <dbReference type="SAM" id="Phobius"/>
    </source>
</evidence>
<gene>
    <name evidence="3" type="ORF">SAMN04488026_100533</name>
</gene>
<dbReference type="AlphaFoldDB" id="A0A1G8M6E6"/>
<name>A0A1G8M6E6_9RHOB</name>
<evidence type="ECO:0000256" key="2">
    <source>
        <dbReference type="SAM" id="SignalP"/>
    </source>
</evidence>
<dbReference type="EMBL" id="FNEK01000005">
    <property type="protein sequence ID" value="SDI63433.1"/>
    <property type="molecule type" value="Genomic_DNA"/>
</dbReference>
<keyword evidence="2" id="KW-0732">Signal</keyword>
<dbReference type="RefSeq" id="WP_093149939.1">
    <property type="nucleotide sequence ID" value="NZ_FNEK01000005.1"/>
</dbReference>
<keyword evidence="1" id="KW-0812">Transmembrane</keyword>
<feature type="signal peptide" evidence="2">
    <location>
        <begin position="1"/>
        <end position="26"/>
    </location>
</feature>
<keyword evidence="4" id="KW-1185">Reference proteome</keyword>
<dbReference type="OrthoDB" id="7876829at2"/>
<feature type="chain" id="PRO_5011455565" evidence="2">
    <location>
        <begin position="27"/>
        <end position="155"/>
    </location>
</feature>
<proteinExistence type="predicted"/>
<keyword evidence="1" id="KW-0472">Membrane</keyword>
<evidence type="ECO:0000313" key="3">
    <source>
        <dbReference type="EMBL" id="SDI63433.1"/>
    </source>
</evidence>
<dbReference type="STRING" id="571298.SAMN04488026_100533"/>